<accession>A6DKN6</accession>
<dbReference type="GO" id="GO:0006506">
    <property type="term" value="P:GPI anchor biosynthetic process"/>
    <property type="evidence" value="ECO:0007669"/>
    <property type="project" value="TreeGrafter"/>
</dbReference>
<evidence type="ECO:0000313" key="4">
    <source>
        <dbReference type="Proteomes" id="UP000004947"/>
    </source>
</evidence>
<dbReference type="InterPro" id="IPR051916">
    <property type="entry name" value="GPI-anchor_lipid_remodeler"/>
</dbReference>
<feature type="chain" id="PRO_5005660148" description="Endonuclease/exonuclease/phosphatase domain-containing protein" evidence="1">
    <location>
        <begin position="24"/>
        <end position="266"/>
    </location>
</feature>
<keyword evidence="4" id="KW-1185">Reference proteome</keyword>
<sequence length="266" mass="30253">MKKLSLFLFILTTSFLISQSLNAQVRVAAYNVLYGLSGSPEQIGAMFRPYNLDMIGFNEVPNGDWTARVGKVLGMKYVYVGKISSANHKDKYKSILSRTPLKNTEEVALQGEHAWNPASAVYADTEIRGVKIRLYSLHVCQARNLKSHIDRLREKYLSKEKKKNIIVLGDFNDKIESPALTRLQEAGFHACWKDLNMNLEKAFTWNPNNPKSGLKEGVIDHIFYKSKSAKASKAEIIELQPPLSDHKPVWAEIDFKFRKKSNFTTK</sequence>
<dbReference type="eggNOG" id="ENOG5033W6M">
    <property type="taxonomic scope" value="Bacteria"/>
</dbReference>
<feature type="signal peptide" evidence="1">
    <location>
        <begin position="1"/>
        <end position="23"/>
    </location>
</feature>
<dbReference type="PANTHER" id="PTHR14859:SF1">
    <property type="entry name" value="PGAP2-INTERACTING PROTEIN"/>
    <property type="match status" value="1"/>
</dbReference>
<organism evidence="3 4">
    <name type="scientific">Lentisphaera araneosa HTCC2155</name>
    <dbReference type="NCBI Taxonomy" id="313628"/>
    <lineage>
        <taxon>Bacteria</taxon>
        <taxon>Pseudomonadati</taxon>
        <taxon>Lentisphaerota</taxon>
        <taxon>Lentisphaeria</taxon>
        <taxon>Lentisphaerales</taxon>
        <taxon>Lentisphaeraceae</taxon>
        <taxon>Lentisphaera</taxon>
    </lineage>
</organism>
<dbReference type="SUPFAM" id="SSF56219">
    <property type="entry name" value="DNase I-like"/>
    <property type="match status" value="1"/>
</dbReference>
<dbReference type="RefSeq" id="WP_007278448.1">
    <property type="nucleotide sequence ID" value="NZ_ABCK01000007.1"/>
</dbReference>
<proteinExistence type="predicted"/>
<dbReference type="Proteomes" id="UP000004947">
    <property type="component" value="Unassembled WGS sequence"/>
</dbReference>
<name>A6DKN6_9BACT</name>
<dbReference type="InterPro" id="IPR036691">
    <property type="entry name" value="Endo/exonu/phosph_ase_sf"/>
</dbReference>
<gene>
    <name evidence="3" type="ORF">LNTAR_00995</name>
</gene>
<dbReference type="Gene3D" id="3.60.10.10">
    <property type="entry name" value="Endonuclease/exonuclease/phosphatase"/>
    <property type="match status" value="1"/>
</dbReference>
<comment type="caution">
    <text evidence="3">The sequence shown here is derived from an EMBL/GenBank/DDBJ whole genome shotgun (WGS) entry which is preliminary data.</text>
</comment>
<dbReference type="GO" id="GO:0003824">
    <property type="term" value="F:catalytic activity"/>
    <property type="evidence" value="ECO:0007669"/>
    <property type="project" value="InterPro"/>
</dbReference>
<protein>
    <recommendedName>
        <fullName evidence="2">Endonuclease/exonuclease/phosphatase domain-containing protein</fullName>
    </recommendedName>
</protein>
<feature type="domain" description="Endonuclease/exonuclease/phosphatase" evidence="2">
    <location>
        <begin position="29"/>
        <end position="246"/>
    </location>
</feature>
<evidence type="ECO:0000313" key="3">
    <source>
        <dbReference type="EMBL" id="EDM27934.1"/>
    </source>
</evidence>
<dbReference type="AlphaFoldDB" id="A6DKN6"/>
<evidence type="ECO:0000259" key="2">
    <source>
        <dbReference type="Pfam" id="PF03372"/>
    </source>
</evidence>
<dbReference type="EMBL" id="ABCK01000007">
    <property type="protein sequence ID" value="EDM27934.1"/>
    <property type="molecule type" value="Genomic_DNA"/>
</dbReference>
<evidence type="ECO:0000256" key="1">
    <source>
        <dbReference type="SAM" id="SignalP"/>
    </source>
</evidence>
<dbReference type="Pfam" id="PF03372">
    <property type="entry name" value="Exo_endo_phos"/>
    <property type="match status" value="1"/>
</dbReference>
<dbReference type="PANTHER" id="PTHR14859">
    <property type="entry name" value="CALCOFLUOR WHITE HYPERSENSITIVE PROTEIN PRECURSOR"/>
    <property type="match status" value="1"/>
</dbReference>
<keyword evidence="1" id="KW-0732">Signal</keyword>
<reference evidence="3 4" key="1">
    <citation type="journal article" date="2010" name="J. Bacteriol.">
        <title>Genome sequence of Lentisphaera araneosa HTCC2155T, the type species of the order Lentisphaerales in the phylum Lentisphaerae.</title>
        <authorList>
            <person name="Thrash J.C."/>
            <person name="Cho J.C."/>
            <person name="Vergin K.L."/>
            <person name="Morris R.M."/>
            <person name="Giovannoni S.J."/>
        </authorList>
    </citation>
    <scope>NUCLEOTIDE SEQUENCE [LARGE SCALE GENOMIC DNA]</scope>
    <source>
        <strain evidence="3 4">HTCC2155</strain>
    </source>
</reference>
<dbReference type="OrthoDB" id="5447300at2"/>
<dbReference type="GO" id="GO:0016020">
    <property type="term" value="C:membrane"/>
    <property type="evidence" value="ECO:0007669"/>
    <property type="project" value="GOC"/>
</dbReference>
<dbReference type="InterPro" id="IPR005135">
    <property type="entry name" value="Endo/exonuclease/phosphatase"/>
</dbReference>